<dbReference type="GO" id="GO:0032259">
    <property type="term" value="P:methylation"/>
    <property type="evidence" value="ECO:0007669"/>
    <property type="project" value="UniProtKB-KW"/>
</dbReference>
<gene>
    <name evidence="2" type="ORF">MNBD_ALPHA02-1655</name>
</gene>
<evidence type="ECO:0000313" key="2">
    <source>
        <dbReference type="EMBL" id="VAV88095.1"/>
    </source>
</evidence>
<name>A0A3B0RXL6_9ZZZZ</name>
<dbReference type="InterPro" id="IPR013216">
    <property type="entry name" value="Methyltransf_11"/>
</dbReference>
<accession>A0A3B0RXL6</accession>
<proteinExistence type="predicted"/>
<dbReference type="PANTHER" id="PTHR45180:SF1">
    <property type="entry name" value="OS01G0307686 PROTEIN"/>
    <property type="match status" value="1"/>
</dbReference>
<dbReference type="GO" id="GO:0008757">
    <property type="term" value="F:S-adenosylmethionine-dependent methyltransferase activity"/>
    <property type="evidence" value="ECO:0007669"/>
    <property type="project" value="InterPro"/>
</dbReference>
<dbReference type="EMBL" id="UOED01000031">
    <property type="protein sequence ID" value="VAV88095.1"/>
    <property type="molecule type" value="Genomic_DNA"/>
</dbReference>
<dbReference type="AlphaFoldDB" id="A0A3B0RXL6"/>
<organism evidence="2">
    <name type="scientific">hydrothermal vent metagenome</name>
    <dbReference type="NCBI Taxonomy" id="652676"/>
    <lineage>
        <taxon>unclassified sequences</taxon>
        <taxon>metagenomes</taxon>
        <taxon>ecological metagenomes</taxon>
    </lineage>
</organism>
<evidence type="ECO:0000259" key="1">
    <source>
        <dbReference type="Pfam" id="PF08241"/>
    </source>
</evidence>
<reference evidence="2" key="1">
    <citation type="submission" date="2018-06" db="EMBL/GenBank/DDBJ databases">
        <authorList>
            <person name="Zhirakovskaya E."/>
        </authorList>
    </citation>
    <scope>NUCLEOTIDE SEQUENCE</scope>
</reference>
<sequence>MAKFKDHFSTQSKGYSKFRPSYPRELYSYLSGLCTSHDLVWDCATGTGQAARGLSPFFDRIIATDGSAQQVAKAEGPQNITFCVATAEESGLEASSVDLVTVAQALHWFAHDDFFQEAKRILKPGGILAVWTYNLLGIDQDIDRIVRLLYTKVIGEYWPPERALVDENYGSIDFPFQEIAVPDFNMTASWRLDDLLGYLSTWSAVVRYKADKGRDPIEQIRSELSAVWGDDIDEHTVNWPLSFHIGQF</sequence>
<dbReference type="Pfam" id="PF08241">
    <property type="entry name" value="Methyltransf_11"/>
    <property type="match status" value="1"/>
</dbReference>
<dbReference type="Gene3D" id="3.40.50.150">
    <property type="entry name" value="Vaccinia Virus protein VP39"/>
    <property type="match status" value="1"/>
</dbReference>
<dbReference type="SUPFAM" id="SSF53335">
    <property type="entry name" value="S-adenosyl-L-methionine-dependent methyltransferases"/>
    <property type="match status" value="1"/>
</dbReference>
<keyword evidence="2" id="KW-0489">Methyltransferase</keyword>
<dbReference type="InterPro" id="IPR029063">
    <property type="entry name" value="SAM-dependent_MTases_sf"/>
</dbReference>
<keyword evidence="2" id="KW-0808">Transferase</keyword>
<dbReference type="CDD" id="cd02440">
    <property type="entry name" value="AdoMet_MTases"/>
    <property type="match status" value="1"/>
</dbReference>
<feature type="domain" description="Methyltransferase type 11" evidence="1">
    <location>
        <begin position="42"/>
        <end position="129"/>
    </location>
</feature>
<protein>
    <submittedName>
        <fullName evidence="2">SAM-dependent methyltransferases</fullName>
    </submittedName>
</protein>
<dbReference type="PANTHER" id="PTHR45180">
    <property type="entry name" value="OS01G0307686 PROTEIN"/>
    <property type="match status" value="1"/>
</dbReference>